<dbReference type="GO" id="GO:0008408">
    <property type="term" value="F:3'-5' exonuclease activity"/>
    <property type="evidence" value="ECO:0007669"/>
    <property type="project" value="TreeGrafter"/>
</dbReference>
<keyword evidence="5" id="KW-0378">Hydrolase</keyword>
<name>A0A2Z6T676_9LACO</name>
<evidence type="ECO:0000256" key="5">
    <source>
        <dbReference type="ARBA" id="ARBA00022801"/>
    </source>
</evidence>
<dbReference type="GO" id="GO:0003887">
    <property type="term" value="F:DNA-directed DNA polymerase activity"/>
    <property type="evidence" value="ECO:0007669"/>
    <property type="project" value="UniProtKB-KW"/>
</dbReference>
<dbReference type="GO" id="GO:0005829">
    <property type="term" value="C:cytosol"/>
    <property type="evidence" value="ECO:0007669"/>
    <property type="project" value="TreeGrafter"/>
</dbReference>
<protein>
    <recommendedName>
        <fullName evidence="8">DNA polymerase III polC-type</fullName>
    </recommendedName>
</protein>
<keyword evidence="6 10" id="KW-0269">Exonuclease</keyword>
<dbReference type="PANTHER" id="PTHR30231:SF4">
    <property type="entry name" value="PROTEIN NEN2"/>
    <property type="match status" value="1"/>
</dbReference>
<evidence type="ECO:0000256" key="4">
    <source>
        <dbReference type="ARBA" id="ARBA00022722"/>
    </source>
</evidence>
<dbReference type="Proteomes" id="UP000257317">
    <property type="component" value="Unassembled WGS sequence"/>
</dbReference>
<evidence type="ECO:0000256" key="3">
    <source>
        <dbReference type="ARBA" id="ARBA00022705"/>
    </source>
</evidence>
<evidence type="ECO:0000256" key="2">
    <source>
        <dbReference type="ARBA" id="ARBA00022695"/>
    </source>
</evidence>
<keyword evidence="7" id="KW-0239">DNA-directed DNA polymerase</keyword>
<sequence length="320" mass="36670">MSISIMQGVLNIPGAQDKIRAKGIEKPGFLDNYTLIDVETTGLSPYHNRITEMGALKVRHGEVIATFSELVKFPDSNKVPAFLTKLNGIDEEAIESKGMPVDQAIKEYRQFIGSDMIVGYNVNFDLNFVYDLTEKYHLPVLSNDYVDVLRLARSFYNQETHNRLIDCMQRMGIAESQEHRGLDDCLDTKKVYDNLRENFTQTHMLRAHESVKSLDLTNEWPDIVKQTTVFRSPFKNKNIVLTGDMVLDTTELENAIKNLGGFVQEHVDDYTNYVFMGDGDFFRTDLVELNRAKALKKKGQKISTWSEKFFLSVLDDWARS</sequence>
<keyword evidence="3" id="KW-0235">DNA replication</keyword>
<keyword evidence="11" id="KW-1185">Reference proteome</keyword>
<dbReference type="Gene3D" id="3.40.50.10190">
    <property type="entry name" value="BRCT domain"/>
    <property type="match status" value="1"/>
</dbReference>
<comment type="caution">
    <text evidence="10">The sequence shown here is derived from an EMBL/GenBank/DDBJ whole genome shotgun (WGS) entry which is preliminary data.</text>
</comment>
<dbReference type="PROSITE" id="PS50172">
    <property type="entry name" value="BRCT"/>
    <property type="match status" value="1"/>
</dbReference>
<dbReference type="InterPro" id="IPR036420">
    <property type="entry name" value="BRCT_dom_sf"/>
</dbReference>
<dbReference type="SUPFAM" id="SSF52113">
    <property type="entry name" value="BRCT domain"/>
    <property type="match status" value="1"/>
</dbReference>
<dbReference type="OrthoDB" id="9776650at2"/>
<dbReference type="InterPro" id="IPR036397">
    <property type="entry name" value="RNaseH_sf"/>
</dbReference>
<keyword evidence="2" id="KW-0548">Nucleotidyltransferase</keyword>
<dbReference type="EMBL" id="BFBY01000001">
    <property type="protein sequence ID" value="GBG04156.1"/>
    <property type="molecule type" value="Genomic_DNA"/>
</dbReference>
<dbReference type="InterPro" id="IPR012337">
    <property type="entry name" value="RNaseH-like_sf"/>
</dbReference>
<organism evidence="10 11">
    <name type="scientific">Lactobacillus rodentium</name>
    <dbReference type="NCBI Taxonomy" id="947835"/>
    <lineage>
        <taxon>Bacteria</taxon>
        <taxon>Bacillati</taxon>
        <taxon>Bacillota</taxon>
        <taxon>Bacilli</taxon>
        <taxon>Lactobacillales</taxon>
        <taxon>Lactobacillaceae</taxon>
        <taxon>Lactobacillus</taxon>
    </lineage>
</organism>
<evidence type="ECO:0000313" key="10">
    <source>
        <dbReference type="EMBL" id="GBG04156.1"/>
    </source>
</evidence>
<dbReference type="Pfam" id="PF00533">
    <property type="entry name" value="BRCT"/>
    <property type="match status" value="1"/>
</dbReference>
<dbReference type="RefSeq" id="WP_117117359.1">
    <property type="nucleotide sequence ID" value="NZ_BFBY01000001.1"/>
</dbReference>
<dbReference type="PANTHER" id="PTHR30231">
    <property type="entry name" value="DNA POLYMERASE III SUBUNIT EPSILON"/>
    <property type="match status" value="1"/>
</dbReference>
<dbReference type="CDD" id="cd06127">
    <property type="entry name" value="DEDDh"/>
    <property type="match status" value="1"/>
</dbReference>
<keyword evidence="4" id="KW-0540">Nuclease</keyword>
<dbReference type="GO" id="GO:0003676">
    <property type="term" value="F:nucleic acid binding"/>
    <property type="evidence" value="ECO:0007669"/>
    <property type="project" value="InterPro"/>
</dbReference>
<gene>
    <name evidence="10" type="ORF">LrDSM24759_00700</name>
</gene>
<evidence type="ECO:0000256" key="1">
    <source>
        <dbReference type="ARBA" id="ARBA00022679"/>
    </source>
</evidence>
<evidence type="ECO:0000256" key="6">
    <source>
        <dbReference type="ARBA" id="ARBA00022839"/>
    </source>
</evidence>
<dbReference type="InterPro" id="IPR001357">
    <property type="entry name" value="BRCT_dom"/>
</dbReference>
<dbReference type="InterPro" id="IPR013520">
    <property type="entry name" value="Ribonucl_H"/>
</dbReference>
<accession>A0A2Z6T676</accession>
<keyword evidence="1" id="KW-0808">Transferase</keyword>
<evidence type="ECO:0000256" key="8">
    <source>
        <dbReference type="ARBA" id="ARBA00070925"/>
    </source>
</evidence>
<dbReference type="CDD" id="cd17748">
    <property type="entry name" value="BRCT_DNA_ligase_like"/>
    <property type="match status" value="1"/>
</dbReference>
<dbReference type="Gene3D" id="3.30.420.10">
    <property type="entry name" value="Ribonuclease H-like superfamily/Ribonuclease H"/>
    <property type="match status" value="1"/>
</dbReference>
<evidence type="ECO:0000259" key="9">
    <source>
        <dbReference type="PROSITE" id="PS50172"/>
    </source>
</evidence>
<dbReference type="SUPFAM" id="SSF53098">
    <property type="entry name" value="Ribonuclease H-like"/>
    <property type="match status" value="1"/>
</dbReference>
<evidence type="ECO:0000256" key="7">
    <source>
        <dbReference type="ARBA" id="ARBA00022932"/>
    </source>
</evidence>
<feature type="domain" description="BRCT" evidence="9">
    <location>
        <begin position="229"/>
        <end position="320"/>
    </location>
</feature>
<reference evidence="11" key="1">
    <citation type="submission" date="2018-03" db="EMBL/GenBank/DDBJ databases">
        <title>New taxa in the Lactobacillus gasseri group.</title>
        <authorList>
            <person name="Tanizawa Y."/>
            <person name="Tohno M."/>
            <person name="Endo A."/>
            <person name="Arita M."/>
        </authorList>
    </citation>
    <scope>NUCLEOTIDE SEQUENCE [LARGE SCALE GENOMIC DNA]</scope>
    <source>
        <strain evidence="11">DSM 24759</strain>
    </source>
</reference>
<dbReference type="FunFam" id="3.30.420.10:FF:000045">
    <property type="entry name" value="3'-5' exonuclease DinG"/>
    <property type="match status" value="1"/>
</dbReference>
<dbReference type="Pfam" id="PF00929">
    <property type="entry name" value="RNase_T"/>
    <property type="match status" value="1"/>
</dbReference>
<dbReference type="GO" id="GO:0006260">
    <property type="term" value="P:DNA replication"/>
    <property type="evidence" value="ECO:0007669"/>
    <property type="project" value="UniProtKB-KW"/>
</dbReference>
<evidence type="ECO:0000313" key="11">
    <source>
        <dbReference type="Proteomes" id="UP000257317"/>
    </source>
</evidence>
<proteinExistence type="predicted"/>
<dbReference type="AlphaFoldDB" id="A0A2Z6T676"/>
<dbReference type="SMART" id="SM00479">
    <property type="entry name" value="EXOIII"/>
    <property type="match status" value="1"/>
</dbReference>